<evidence type="ECO:0000256" key="1">
    <source>
        <dbReference type="SAM" id="SignalP"/>
    </source>
</evidence>
<dbReference type="RefSeq" id="WP_166918144.1">
    <property type="nucleotide sequence ID" value="NZ_JAASRN010000001.1"/>
</dbReference>
<accession>A0A846MMR9</accession>
<sequence length="136" mass="14858">MKKYVFNFFTLIAILLFAVSCKKDKGDSGPSFKSYKRVSDVTVQTGSLPAEYQAIKGKPAAFTDTQFTIGSASGTYTYTPGQNNNPGKVVLNPDIYSGGDSEYKVTFSNNKMIWVKNIADPSKGIPNEVTITFTTE</sequence>
<dbReference type="AlphaFoldDB" id="A0A846MMR9"/>
<evidence type="ECO:0000313" key="2">
    <source>
        <dbReference type="EMBL" id="NIK72843.1"/>
    </source>
</evidence>
<name>A0A846MMR9_9BACT</name>
<gene>
    <name evidence="2" type="ORF">FHS56_000329</name>
</gene>
<proteinExistence type="predicted"/>
<comment type="caution">
    <text evidence="2">The sequence shown here is derived from an EMBL/GenBank/DDBJ whole genome shotgun (WGS) entry which is preliminary data.</text>
</comment>
<protein>
    <submittedName>
        <fullName evidence="2">Uncharacterized protein</fullName>
    </submittedName>
</protein>
<reference evidence="2 3" key="1">
    <citation type="submission" date="2020-03" db="EMBL/GenBank/DDBJ databases">
        <title>Genomic Encyclopedia of Type Strains, Phase IV (KMG-IV): sequencing the most valuable type-strain genomes for metagenomic binning, comparative biology and taxonomic classification.</title>
        <authorList>
            <person name="Goeker M."/>
        </authorList>
    </citation>
    <scope>NUCLEOTIDE SEQUENCE [LARGE SCALE GENOMIC DNA]</scope>
    <source>
        <strain evidence="2 3">DSM 5718</strain>
    </source>
</reference>
<dbReference type="EMBL" id="JAASRN010000001">
    <property type="protein sequence ID" value="NIK72843.1"/>
    <property type="molecule type" value="Genomic_DNA"/>
</dbReference>
<keyword evidence="1" id="KW-0732">Signal</keyword>
<evidence type="ECO:0000313" key="3">
    <source>
        <dbReference type="Proteomes" id="UP000537126"/>
    </source>
</evidence>
<keyword evidence="3" id="KW-1185">Reference proteome</keyword>
<feature type="signal peptide" evidence="1">
    <location>
        <begin position="1"/>
        <end position="18"/>
    </location>
</feature>
<feature type="chain" id="PRO_5033029619" evidence="1">
    <location>
        <begin position="19"/>
        <end position="136"/>
    </location>
</feature>
<dbReference type="Proteomes" id="UP000537126">
    <property type="component" value="Unassembled WGS sequence"/>
</dbReference>
<dbReference type="PROSITE" id="PS51257">
    <property type="entry name" value="PROKAR_LIPOPROTEIN"/>
    <property type="match status" value="1"/>
</dbReference>
<organism evidence="2 3">
    <name type="scientific">Thermonema lapsum</name>
    <dbReference type="NCBI Taxonomy" id="28195"/>
    <lineage>
        <taxon>Bacteria</taxon>
        <taxon>Pseudomonadati</taxon>
        <taxon>Bacteroidota</taxon>
        <taxon>Cytophagia</taxon>
        <taxon>Cytophagales</taxon>
        <taxon>Thermonemataceae</taxon>
        <taxon>Thermonema</taxon>
    </lineage>
</organism>